<dbReference type="EMBL" id="JAPQKL010000008">
    <property type="protein sequence ID" value="KAJ5120362.1"/>
    <property type="molecule type" value="Genomic_DNA"/>
</dbReference>
<dbReference type="Proteomes" id="UP001149079">
    <property type="component" value="Unassembled WGS sequence"/>
</dbReference>
<accession>A0A9W9GH72</accession>
<dbReference type="RefSeq" id="XP_056516866.1">
    <property type="nucleotide sequence ID" value="XM_056670493.1"/>
</dbReference>
<evidence type="ECO:0000313" key="1">
    <source>
        <dbReference type="EMBL" id="KAJ5120362.1"/>
    </source>
</evidence>
<organism evidence="1 2">
    <name type="scientific">Penicillium bovifimosum</name>
    <dbReference type="NCBI Taxonomy" id="126998"/>
    <lineage>
        <taxon>Eukaryota</taxon>
        <taxon>Fungi</taxon>
        <taxon>Dikarya</taxon>
        <taxon>Ascomycota</taxon>
        <taxon>Pezizomycotina</taxon>
        <taxon>Eurotiomycetes</taxon>
        <taxon>Eurotiomycetidae</taxon>
        <taxon>Eurotiales</taxon>
        <taxon>Aspergillaceae</taxon>
        <taxon>Penicillium</taxon>
    </lineage>
</organism>
<evidence type="ECO:0000313" key="2">
    <source>
        <dbReference type="Proteomes" id="UP001149079"/>
    </source>
</evidence>
<proteinExistence type="predicted"/>
<keyword evidence="2" id="KW-1185">Reference proteome</keyword>
<reference evidence="1" key="1">
    <citation type="submission" date="2022-11" db="EMBL/GenBank/DDBJ databases">
        <authorList>
            <person name="Petersen C."/>
        </authorList>
    </citation>
    <scope>NUCLEOTIDE SEQUENCE</scope>
    <source>
        <strain evidence="1">IBT 22155</strain>
    </source>
</reference>
<sequence>MASSILDDWMVAALNEDWLEEADVAAPIFVIDGFGDRIPGVLGTKDCLGDRLGSRLGVKS</sequence>
<gene>
    <name evidence="1" type="ORF">N7515_009750</name>
</gene>
<protein>
    <submittedName>
        <fullName evidence="1">Uncharacterized protein</fullName>
    </submittedName>
</protein>
<comment type="caution">
    <text evidence="1">The sequence shown here is derived from an EMBL/GenBank/DDBJ whole genome shotgun (WGS) entry which is preliminary data.</text>
</comment>
<dbReference type="GeneID" id="81409664"/>
<name>A0A9W9GH72_9EURO</name>
<dbReference type="AlphaFoldDB" id="A0A9W9GH72"/>
<reference evidence="1" key="2">
    <citation type="journal article" date="2023" name="IMA Fungus">
        <title>Comparative genomic study of the Penicillium genus elucidates a diverse pangenome and 15 lateral gene transfer events.</title>
        <authorList>
            <person name="Petersen C."/>
            <person name="Sorensen T."/>
            <person name="Nielsen M.R."/>
            <person name="Sondergaard T.E."/>
            <person name="Sorensen J.L."/>
            <person name="Fitzpatrick D.A."/>
            <person name="Frisvad J.C."/>
            <person name="Nielsen K.L."/>
        </authorList>
    </citation>
    <scope>NUCLEOTIDE SEQUENCE</scope>
    <source>
        <strain evidence="1">IBT 22155</strain>
    </source>
</reference>